<dbReference type="AlphaFoldDB" id="A0A2H0XZV0"/>
<comment type="caution">
    <text evidence="2">The sequence shown here is derived from an EMBL/GenBank/DDBJ whole genome shotgun (WGS) entry which is preliminary data.</text>
</comment>
<feature type="compositionally biased region" description="Basic and acidic residues" evidence="1">
    <location>
        <begin position="12"/>
        <end position="23"/>
    </location>
</feature>
<evidence type="ECO:0000313" key="3">
    <source>
        <dbReference type="Proteomes" id="UP000231343"/>
    </source>
</evidence>
<accession>A0A2H0XZV0</accession>
<dbReference type="Proteomes" id="UP000231343">
    <property type="component" value="Unassembled WGS sequence"/>
</dbReference>
<feature type="region of interest" description="Disordered" evidence="1">
    <location>
        <begin position="89"/>
        <end position="111"/>
    </location>
</feature>
<protein>
    <submittedName>
        <fullName evidence="2">Uncharacterized protein</fullName>
    </submittedName>
</protein>
<dbReference type="EMBL" id="PEYM01000055">
    <property type="protein sequence ID" value="PIS30431.1"/>
    <property type="molecule type" value="Genomic_DNA"/>
</dbReference>
<proteinExistence type="predicted"/>
<evidence type="ECO:0000313" key="2">
    <source>
        <dbReference type="EMBL" id="PIS30431.1"/>
    </source>
</evidence>
<feature type="compositionally biased region" description="Basic and acidic residues" evidence="1">
    <location>
        <begin position="34"/>
        <end position="43"/>
    </location>
</feature>
<gene>
    <name evidence="2" type="ORF">COT42_03005</name>
</gene>
<name>A0A2H0XZV0_UNCSA</name>
<reference evidence="2 3" key="1">
    <citation type="submission" date="2017-09" db="EMBL/GenBank/DDBJ databases">
        <title>Depth-based differentiation of microbial function through sediment-hosted aquifers and enrichment of novel symbionts in the deep terrestrial subsurface.</title>
        <authorList>
            <person name="Probst A.J."/>
            <person name="Ladd B."/>
            <person name="Jarett J.K."/>
            <person name="Geller-Mcgrath D.E."/>
            <person name="Sieber C.M."/>
            <person name="Emerson J.B."/>
            <person name="Anantharaman K."/>
            <person name="Thomas B.C."/>
            <person name="Malmstrom R."/>
            <person name="Stieglmeier M."/>
            <person name="Klingl A."/>
            <person name="Woyke T."/>
            <person name="Ryan C.M."/>
            <person name="Banfield J.F."/>
        </authorList>
    </citation>
    <scope>NUCLEOTIDE SEQUENCE [LARGE SCALE GENOMIC DNA]</scope>
    <source>
        <strain evidence="2">CG08_land_8_20_14_0_20_45_16</strain>
    </source>
</reference>
<sequence>MVPTKSTGEINSRNDEQGLRRGLQEAAGGMEQLLRTDTEREGHGVPLVGQDQDGQEYSMGEDRSLGGNIINRLFHHNNSIYLNDTEAPAVSHRHEEGGDALTPLGGSGTIA</sequence>
<feature type="compositionally biased region" description="Polar residues" evidence="1">
    <location>
        <begin position="1"/>
        <end position="11"/>
    </location>
</feature>
<feature type="region of interest" description="Disordered" evidence="1">
    <location>
        <begin position="1"/>
        <end position="63"/>
    </location>
</feature>
<evidence type="ECO:0000256" key="1">
    <source>
        <dbReference type="SAM" id="MobiDB-lite"/>
    </source>
</evidence>
<organism evidence="2 3">
    <name type="scientific">Candidatus Saganbacteria bacterium CG08_land_8_20_14_0_20_45_16</name>
    <dbReference type="NCBI Taxonomy" id="2014293"/>
    <lineage>
        <taxon>Bacteria</taxon>
        <taxon>Bacillati</taxon>
        <taxon>Saganbacteria</taxon>
    </lineage>
</organism>